<reference evidence="3 4" key="1">
    <citation type="submission" date="2020-07" db="EMBL/GenBank/DDBJ databases">
        <title>Sequencing the genomes of 1000 actinobacteria strains.</title>
        <authorList>
            <person name="Klenk H.-P."/>
        </authorList>
    </citation>
    <scope>NUCLEOTIDE SEQUENCE [LARGE SCALE GENOMIC DNA]</scope>
    <source>
        <strain evidence="3 4">DSM 45772</strain>
    </source>
</reference>
<feature type="chain" id="PRO_5031151637" evidence="2">
    <location>
        <begin position="26"/>
        <end position="436"/>
    </location>
</feature>
<sequence>MQRARRFAVVLVTAGVLVAAPAAPAALAVPSGETWGAELAVDGGDDVDVVAADGAVRLRDAAPRTTTSGPAPAEGTLLLAPRRLGGVADRVSASATADTPAGAQVLVAVRGLRDDGSWSEWVPTGAQGPAQLPAATLQVQVRVTLVAGSAGTSPALRRLWLTADATPAPRRLSADTGSPFSARVFATRIGLVGNTTANGHRITDDDRFVALPSRRGLAPDGTGDYTVRVCAGNGRCAWAPVWDVGPWNVRDDYWSTDRESFTDLPRGVPQAQAARDDGYNDGRDGFGRKVANPAGIDLADGTFRRDLRLTDNSPVDVTYLWTGSGPAGTATGGDPVTVRSAPSPDAPDVGAVAPRARVAVECAVPQGAVPTTSTTTSSPSAPATQAAARPATTTTPTTTSTPPSTSVVPVASRWLRLGTGRYVPAAALEVPDVPAC</sequence>
<feature type="region of interest" description="Disordered" evidence="1">
    <location>
        <begin position="324"/>
        <end position="350"/>
    </location>
</feature>
<feature type="region of interest" description="Disordered" evidence="1">
    <location>
        <begin position="368"/>
        <end position="406"/>
    </location>
</feature>
<comment type="caution">
    <text evidence="3">The sequence shown here is derived from an EMBL/GenBank/DDBJ whole genome shotgun (WGS) entry which is preliminary data.</text>
</comment>
<feature type="signal peptide" evidence="2">
    <location>
        <begin position="1"/>
        <end position="25"/>
    </location>
</feature>
<name>A0A7Y9J8N4_9PSEU</name>
<evidence type="ECO:0000313" key="4">
    <source>
        <dbReference type="Proteomes" id="UP000535890"/>
    </source>
</evidence>
<protein>
    <submittedName>
        <fullName evidence="3">Uncharacterized protein</fullName>
    </submittedName>
</protein>
<evidence type="ECO:0000256" key="2">
    <source>
        <dbReference type="SAM" id="SignalP"/>
    </source>
</evidence>
<gene>
    <name evidence="3" type="ORF">BJ983_005393</name>
</gene>
<dbReference type="AlphaFoldDB" id="A0A7Y9J8N4"/>
<dbReference type="Proteomes" id="UP000535890">
    <property type="component" value="Unassembled WGS sequence"/>
</dbReference>
<proteinExistence type="predicted"/>
<evidence type="ECO:0000256" key="1">
    <source>
        <dbReference type="SAM" id="MobiDB-lite"/>
    </source>
</evidence>
<keyword evidence="4" id="KW-1185">Reference proteome</keyword>
<dbReference type="EMBL" id="JACCBN010000001">
    <property type="protein sequence ID" value="NYD39291.1"/>
    <property type="molecule type" value="Genomic_DNA"/>
</dbReference>
<accession>A0A7Y9J8N4</accession>
<evidence type="ECO:0000313" key="3">
    <source>
        <dbReference type="EMBL" id="NYD39291.1"/>
    </source>
</evidence>
<keyword evidence="2" id="KW-0732">Signal</keyword>
<organism evidence="3 4">
    <name type="scientific">Actinomycetospora corticicola</name>
    <dbReference type="NCBI Taxonomy" id="663602"/>
    <lineage>
        <taxon>Bacteria</taxon>
        <taxon>Bacillati</taxon>
        <taxon>Actinomycetota</taxon>
        <taxon>Actinomycetes</taxon>
        <taxon>Pseudonocardiales</taxon>
        <taxon>Pseudonocardiaceae</taxon>
        <taxon>Actinomycetospora</taxon>
    </lineage>
</organism>
<dbReference type="RefSeq" id="WP_179796626.1">
    <property type="nucleotide sequence ID" value="NZ_BAABHP010000001.1"/>
</dbReference>